<evidence type="ECO:0000313" key="2">
    <source>
        <dbReference type="Proteomes" id="UP000440578"/>
    </source>
</evidence>
<protein>
    <submittedName>
        <fullName evidence="1">F-box/LRR-repeat protein 4</fullName>
    </submittedName>
</protein>
<dbReference type="InterPro" id="IPR006553">
    <property type="entry name" value="Leu-rich_rpt_Cys-con_subtyp"/>
</dbReference>
<dbReference type="SUPFAM" id="SSF52047">
    <property type="entry name" value="RNI-like"/>
    <property type="match status" value="1"/>
</dbReference>
<dbReference type="SMART" id="SM00367">
    <property type="entry name" value="LRR_CC"/>
    <property type="match status" value="3"/>
</dbReference>
<dbReference type="GO" id="GO:0019005">
    <property type="term" value="C:SCF ubiquitin ligase complex"/>
    <property type="evidence" value="ECO:0007669"/>
    <property type="project" value="TreeGrafter"/>
</dbReference>
<dbReference type="Proteomes" id="UP000440578">
    <property type="component" value="Unassembled WGS sequence"/>
</dbReference>
<dbReference type="Gene3D" id="3.80.10.10">
    <property type="entry name" value="Ribonuclease Inhibitor"/>
    <property type="match status" value="1"/>
</dbReference>
<sequence>MERLPRRQHLTAGDLKGKRCTDTLLRTLLPQLPALRALRVAGYDLDIDIVSEHCRRLEEVDLSPFRLSEDALERLCQRCPRLSSVKLPESCEPLWPELVLRRLPDLRDLRLEHVHLTAATVTLLPAGLERLSLYACQVPCGPRQPADRWPRLTELVLTLASVDLDGDLTALLAGCPSLRRLQANCADATDQLLKELPGLKQLQTLDLSFCDDLTEAALVESLPRLRQLKSLNLCGVSSVTDTVLCSLTGAESLSELTLGVEVYYQSVDFTMDGLQSLVVSCASLTTVVLMYWEGKDLEAIIRGLSAQLDPERRVTLTIDETMLEQIDESVLPAADSPLRIATFS</sequence>
<organism evidence="1 2">
    <name type="scientific">Amphibalanus amphitrite</name>
    <name type="common">Striped barnacle</name>
    <name type="synonym">Balanus amphitrite</name>
    <dbReference type="NCBI Taxonomy" id="1232801"/>
    <lineage>
        <taxon>Eukaryota</taxon>
        <taxon>Metazoa</taxon>
        <taxon>Ecdysozoa</taxon>
        <taxon>Arthropoda</taxon>
        <taxon>Crustacea</taxon>
        <taxon>Multicrustacea</taxon>
        <taxon>Cirripedia</taxon>
        <taxon>Thoracica</taxon>
        <taxon>Thoracicalcarea</taxon>
        <taxon>Balanomorpha</taxon>
        <taxon>Balanoidea</taxon>
        <taxon>Balanidae</taxon>
        <taxon>Amphibalaninae</taxon>
        <taxon>Amphibalanus</taxon>
    </lineage>
</organism>
<reference evidence="1 2" key="1">
    <citation type="submission" date="2019-07" db="EMBL/GenBank/DDBJ databases">
        <title>Draft genome assembly of a fouling barnacle, Amphibalanus amphitrite (Darwin, 1854): The first reference genome for Thecostraca.</title>
        <authorList>
            <person name="Kim W."/>
        </authorList>
    </citation>
    <scope>NUCLEOTIDE SEQUENCE [LARGE SCALE GENOMIC DNA]</scope>
    <source>
        <strain evidence="1">SNU_AA5</strain>
        <tissue evidence="1">Soma without cirri and trophi</tissue>
    </source>
</reference>
<evidence type="ECO:0000313" key="1">
    <source>
        <dbReference type="EMBL" id="KAF0287057.1"/>
    </source>
</evidence>
<dbReference type="InterPro" id="IPR032675">
    <property type="entry name" value="LRR_dom_sf"/>
</dbReference>
<dbReference type="OrthoDB" id="3219396at2759"/>
<keyword evidence="2" id="KW-1185">Reference proteome</keyword>
<name>A0A6A4UTM0_AMPAM</name>
<proteinExistence type="predicted"/>
<dbReference type="PANTHER" id="PTHR13318">
    <property type="entry name" value="PARTNER OF PAIRED, ISOFORM B-RELATED"/>
    <property type="match status" value="1"/>
</dbReference>
<comment type="caution">
    <text evidence="1">The sequence shown here is derived from an EMBL/GenBank/DDBJ whole genome shotgun (WGS) entry which is preliminary data.</text>
</comment>
<gene>
    <name evidence="1" type="primary">FBL4_0</name>
    <name evidence="1" type="ORF">FJT64_014464</name>
</gene>
<accession>A0A6A4UTM0</accession>
<dbReference type="EMBL" id="VIIS01002214">
    <property type="protein sequence ID" value="KAF0287057.1"/>
    <property type="molecule type" value="Genomic_DNA"/>
</dbReference>
<dbReference type="AlphaFoldDB" id="A0A6A4UTM0"/>
<dbReference type="GO" id="GO:0031146">
    <property type="term" value="P:SCF-dependent proteasomal ubiquitin-dependent protein catabolic process"/>
    <property type="evidence" value="ECO:0007669"/>
    <property type="project" value="TreeGrafter"/>
</dbReference>